<keyword evidence="3" id="KW-1185">Reference proteome</keyword>
<feature type="region of interest" description="Disordered" evidence="1">
    <location>
        <begin position="70"/>
        <end position="94"/>
    </location>
</feature>
<gene>
    <name evidence="2" type="ORF">GCM10007977_024870</name>
</gene>
<dbReference type="Proteomes" id="UP000642070">
    <property type="component" value="Unassembled WGS sequence"/>
</dbReference>
<proteinExistence type="predicted"/>
<protein>
    <submittedName>
        <fullName evidence="2">Uncharacterized protein</fullName>
    </submittedName>
</protein>
<evidence type="ECO:0000256" key="1">
    <source>
        <dbReference type="SAM" id="MobiDB-lite"/>
    </source>
</evidence>
<accession>A0A917THD7</accession>
<dbReference type="RefSeq" id="WP_190249939.1">
    <property type="nucleotide sequence ID" value="NZ_BMPI01000010.1"/>
</dbReference>
<sequence length="232" mass="25334">MTIAETRQCVVVDLEPDVLHHDLLRLEELLLTLRRWAAEAAGPDGDGWTPPGVLAGDAPVAAINRLQDALGPTQSRTELDEQRDRVERPPAGPRWYAPNGRFELAALSFVTVAAADVALLGAIAAELGRPDGDPAVREAIEEHERDLPDTGSPRERERRRLVVTAARIHGMLDLELTPDTALLEEALRAAGADRLVLTDPQATAYHRTVDRLNTMATLGDPFVRWAMGSTDH</sequence>
<reference evidence="2" key="2">
    <citation type="submission" date="2020-09" db="EMBL/GenBank/DDBJ databases">
        <authorList>
            <person name="Sun Q."/>
            <person name="Ohkuma M."/>
        </authorList>
    </citation>
    <scope>NUCLEOTIDE SEQUENCE</scope>
    <source>
        <strain evidence="2">JCM 19831</strain>
    </source>
</reference>
<organism evidence="2 3">
    <name type="scientific">Dactylosporangium sucinum</name>
    <dbReference type="NCBI Taxonomy" id="1424081"/>
    <lineage>
        <taxon>Bacteria</taxon>
        <taxon>Bacillati</taxon>
        <taxon>Actinomycetota</taxon>
        <taxon>Actinomycetes</taxon>
        <taxon>Micromonosporales</taxon>
        <taxon>Micromonosporaceae</taxon>
        <taxon>Dactylosporangium</taxon>
    </lineage>
</organism>
<name>A0A917THD7_9ACTN</name>
<feature type="compositionally biased region" description="Basic and acidic residues" evidence="1">
    <location>
        <begin position="77"/>
        <end position="88"/>
    </location>
</feature>
<evidence type="ECO:0000313" key="3">
    <source>
        <dbReference type="Proteomes" id="UP000642070"/>
    </source>
</evidence>
<evidence type="ECO:0000313" key="2">
    <source>
        <dbReference type="EMBL" id="GGM22720.1"/>
    </source>
</evidence>
<comment type="caution">
    <text evidence="2">The sequence shown here is derived from an EMBL/GenBank/DDBJ whole genome shotgun (WGS) entry which is preliminary data.</text>
</comment>
<dbReference type="AlphaFoldDB" id="A0A917THD7"/>
<reference evidence="2" key="1">
    <citation type="journal article" date="2014" name="Int. J. Syst. Evol. Microbiol.">
        <title>Complete genome sequence of Corynebacterium casei LMG S-19264T (=DSM 44701T), isolated from a smear-ripened cheese.</title>
        <authorList>
            <consortium name="US DOE Joint Genome Institute (JGI-PGF)"/>
            <person name="Walter F."/>
            <person name="Albersmeier A."/>
            <person name="Kalinowski J."/>
            <person name="Ruckert C."/>
        </authorList>
    </citation>
    <scope>NUCLEOTIDE SEQUENCE</scope>
    <source>
        <strain evidence="2">JCM 19831</strain>
    </source>
</reference>
<dbReference type="EMBL" id="BMPI01000010">
    <property type="protein sequence ID" value="GGM22720.1"/>
    <property type="molecule type" value="Genomic_DNA"/>
</dbReference>